<dbReference type="CDD" id="cd07185">
    <property type="entry name" value="OmpA_C-like"/>
    <property type="match status" value="1"/>
</dbReference>
<dbReference type="EMBL" id="FXTY01000010">
    <property type="protein sequence ID" value="SMP34720.1"/>
    <property type="molecule type" value="Genomic_DNA"/>
</dbReference>
<sequence>MPNFRTKPFAVILSIVALSSPLSAQEDLSIDELMSLFERQREVFQEAETNGMGATRGLKLVTVDESAANTTEAVNVSTETGSETSSQDGTQTGAQVVQAASDPKAPLVFGQLDPELQVNLQIKFGFDSAALSSDEAPKLEKMCQVLQRSSINLVRIVGHTDTSGTEEYNERLSILRAKEVARHLVDNCGIDPARLETQGMGERFPFNADDTRADENRRVEFQALS</sequence>
<reference evidence="8 9" key="1">
    <citation type="submission" date="2017-05" db="EMBL/GenBank/DDBJ databases">
        <authorList>
            <person name="Varghese N."/>
            <person name="Submissions S."/>
        </authorList>
    </citation>
    <scope>NUCLEOTIDE SEQUENCE [LARGE SCALE GENOMIC DNA]</scope>
    <source>
        <strain evidence="8 9">DSM 29734</strain>
    </source>
</reference>
<evidence type="ECO:0000256" key="1">
    <source>
        <dbReference type="ARBA" id="ARBA00004442"/>
    </source>
</evidence>
<evidence type="ECO:0000256" key="2">
    <source>
        <dbReference type="ARBA" id="ARBA00023136"/>
    </source>
</evidence>
<keyword evidence="9" id="KW-1185">Reference proteome</keyword>
<dbReference type="SUPFAM" id="SSF103088">
    <property type="entry name" value="OmpA-like"/>
    <property type="match status" value="1"/>
</dbReference>
<comment type="subcellular location">
    <subcellularLocation>
        <location evidence="1">Cell outer membrane</location>
    </subcellularLocation>
</comment>
<dbReference type="RefSeq" id="WP_283427745.1">
    <property type="nucleotide sequence ID" value="NZ_FXTY01000010.1"/>
</dbReference>
<dbReference type="PROSITE" id="PS51123">
    <property type="entry name" value="OMPA_2"/>
    <property type="match status" value="1"/>
</dbReference>
<evidence type="ECO:0000256" key="4">
    <source>
        <dbReference type="PROSITE-ProRule" id="PRU00473"/>
    </source>
</evidence>
<gene>
    <name evidence="8" type="ORF">SAMN06265373_11063</name>
</gene>
<name>A0ABY1PI17_9RHOB</name>
<dbReference type="PRINTS" id="PR01021">
    <property type="entry name" value="OMPADOMAIN"/>
</dbReference>
<dbReference type="InterPro" id="IPR006664">
    <property type="entry name" value="OMP_bac"/>
</dbReference>
<evidence type="ECO:0000256" key="6">
    <source>
        <dbReference type="SAM" id="SignalP"/>
    </source>
</evidence>
<evidence type="ECO:0000256" key="3">
    <source>
        <dbReference type="ARBA" id="ARBA00023237"/>
    </source>
</evidence>
<evidence type="ECO:0000313" key="9">
    <source>
        <dbReference type="Proteomes" id="UP001157961"/>
    </source>
</evidence>
<accession>A0ABY1PI17</accession>
<feature type="signal peptide" evidence="6">
    <location>
        <begin position="1"/>
        <end position="24"/>
    </location>
</feature>
<evidence type="ECO:0000256" key="5">
    <source>
        <dbReference type="SAM" id="MobiDB-lite"/>
    </source>
</evidence>
<dbReference type="InterPro" id="IPR050330">
    <property type="entry name" value="Bact_OuterMem_StrucFunc"/>
</dbReference>
<dbReference type="PANTHER" id="PTHR30329">
    <property type="entry name" value="STATOR ELEMENT OF FLAGELLAR MOTOR COMPLEX"/>
    <property type="match status" value="1"/>
</dbReference>
<feature type="region of interest" description="Disordered" evidence="5">
    <location>
        <begin position="71"/>
        <end position="92"/>
    </location>
</feature>
<organism evidence="8 9">
    <name type="scientific">Shimia sagamensis</name>
    <dbReference type="NCBI Taxonomy" id="1566352"/>
    <lineage>
        <taxon>Bacteria</taxon>
        <taxon>Pseudomonadati</taxon>
        <taxon>Pseudomonadota</taxon>
        <taxon>Alphaproteobacteria</taxon>
        <taxon>Rhodobacterales</taxon>
        <taxon>Roseobacteraceae</taxon>
    </lineage>
</organism>
<dbReference type="InterPro" id="IPR006665">
    <property type="entry name" value="OmpA-like"/>
</dbReference>
<evidence type="ECO:0000313" key="8">
    <source>
        <dbReference type="EMBL" id="SMP34720.1"/>
    </source>
</evidence>
<dbReference type="Proteomes" id="UP001157961">
    <property type="component" value="Unassembled WGS sequence"/>
</dbReference>
<feature type="domain" description="OmpA-like" evidence="7">
    <location>
        <begin position="111"/>
        <end position="225"/>
    </location>
</feature>
<protein>
    <submittedName>
        <fullName evidence="8">OmpA family protein</fullName>
    </submittedName>
</protein>
<proteinExistence type="predicted"/>
<dbReference type="PANTHER" id="PTHR30329:SF21">
    <property type="entry name" value="LIPOPROTEIN YIAD-RELATED"/>
    <property type="match status" value="1"/>
</dbReference>
<keyword evidence="2 4" id="KW-0472">Membrane</keyword>
<dbReference type="Pfam" id="PF00691">
    <property type="entry name" value="OmpA"/>
    <property type="match status" value="1"/>
</dbReference>
<feature type="chain" id="PRO_5047192879" evidence="6">
    <location>
        <begin position="25"/>
        <end position="225"/>
    </location>
</feature>
<dbReference type="InterPro" id="IPR036737">
    <property type="entry name" value="OmpA-like_sf"/>
</dbReference>
<comment type="caution">
    <text evidence="8">The sequence shown here is derived from an EMBL/GenBank/DDBJ whole genome shotgun (WGS) entry which is preliminary data.</text>
</comment>
<evidence type="ECO:0000259" key="7">
    <source>
        <dbReference type="PROSITE" id="PS51123"/>
    </source>
</evidence>
<keyword evidence="3" id="KW-0998">Cell outer membrane</keyword>
<dbReference type="Gene3D" id="3.30.1330.60">
    <property type="entry name" value="OmpA-like domain"/>
    <property type="match status" value="1"/>
</dbReference>
<keyword evidence="6" id="KW-0732">Signal</keyword>